<comment type="caution">
    <text evidence="6">The sequence shown here is derived from an EMBL/GenBank/DDBJ whole genome shotgun (WGS) entry which is preliminary data.</text>
</comment>
<keyword evidence="4" id="KW-0804">Transcription</keyword>
<dbReference type="AlphaFoldDB" id="M5J4Y4"/>
<evidence type="ECO:0000256" key="2">
    <source>
        <dbReference type="ARBA" id="ARBA00023015"/>
    </source>
</evidence>
<proteinExistence type="predicted"/>
<keyword evidence="3" id="KW-0238">DNA-binding</keyword>
<dbReference type="PRINTS" id="PR00040">
    <property type="entry name" value="HTHMERR"/>
</dbReference>
<name>M5J4Y4_9LACO</name>
<dbReference type="InterPro" id="IPR009061">
    <property type="entry name" value="DNA-bd_dom_put_sf"/>
</dbReference>
<dbReference type="GO" id="GO:0003677">
    <property type="term" value="F:DNA binding"/>
    <property type="evidence" value="ECO:0007669"/>
    <property type="project" value="UniProtKB-KW"/>
</dbReference>
<dbReference type="EMBL" id="ANAG01000014">
    <property type="protein sequence ID" value="EKW98876.1"/>
    <property type="molecule type" value="Genomic_DNA"/>
</dbReference>
<dbReference type="CDD" id="cd01105">
    <property type="entry name" value="HTH_GlnR-like"/>
    <property type="match status" value="1"/>
</dbReference>
<dbReference type="PATRIC" id="fig|1227363.6.peg.984"/>
<evidence type="ECO:0000259" key="5">
    <source>
        <dbReference type="PROSITE" id="PS50937"/>
    </source>
</evidence>
<evidence type="ECO:0000256" key="3">
    <source>
        <dbReference type="ARBA" id="ARBA00023125"/>
    </source>
</evidence>
<feature type="domain" description="HTH merR-type" evidence="5">
    <location>
        <begin position="19"/>
        <end position="85"/>
    </location>
</feature>
<keyword evidence="2" id="KW-0805">Transcription regulation</keyword>
<evidence type="ECO:0000256" key="4">
    <source>
        <dbReference type="ARBA" id="ARBA00023163"/>
    </source>
</evidence>
<keyword evidence="1" id="KW-0678">Repressor</keyword>
<dbReference type="SUPFAM" id="SSF46955">
    <property type="entry name" value="Putative DNA-binding domain"/>
    <property type="match status" value="1"/>
</dbReference>
<dbReference type="InterPro" id="IPR047057">
    <property type="entry name" value="MerR_fam"/>
</dbReference>
<dbReference type="SMART" id="SM00422">
    <property type="entry name" value="HTH_MERR"/>
    <property type="match status" value="1"/>
</dbReference>
<dbReference type="Proteomes" id="UP000011912">
    <property type="component" value="Unassembled WGS sequence"/>
</dbReference>
<sequence>MKINMTNVNRIWKDLIFGIGEVSQITGVSARQIRYWEKKGYITPLDKEEAAMRRYGLPDLYQVSLIKHYLDEGFTLSKAAEKAQRAHDKYRKLKTFFKQRVKQVSFDEEDKGLIDLGQVTSPDGKQYHLVGCIRDGKNEFQLRPLTAEPDSKNE</sequence>
<gene>
    <name evidence="6" type="ORF">D271_05035</name>
</gene>
<dbReference type="InterPro" id="IPR000551">
    <property type="entry name" value="MerR-type_HTH_dom"/>
</dbReference>
<keyword evidence="7" id="KW-1185">Reference proteome</keyword>
<evidence type="ECO:0000256" key="1">
    <source>
        <dbReference type="ARBA" id="ARBA00022491"/>
    </source>
</evidence>
<evidence type="ECO:0000313" key="6">
    <source>
        <dbReference type="EMBL" id="EKW98876.1"/>
    </source>
</evidence>
<dbReference type="STRING" id="1227363.D271_05035"/>
<evidence type="ECO:0000313" key="7">
    <source>
        <dbReference type="Proteomes" id="UP000011912"/>
    </source>
</evidence>
<dbReference type="PANTHER" id="PTHR30204">
    <property type="entry name" value="REDOX-CYCLING DRUG-SENSING TRANSCRIPTIONAL ACTIVATOR SOXR"/>
    <property type="match status" value="1"/>
</dbReference>
<dbReference type="Pfam" id="PF13411">
    <property type="entry name" value="MerR_1"/>
    <property type="match status" value="1"/>
</dbReference>
<protein>
    <submittedName>
        <fullName evidence="6">Transcriptional regulator, merr family protein</fullName>
    </submittedName>
</protein>
<dbReference type="Gene3D" id="1.10.1660.10">
    <property type="match status" value="1"/>
</dbReference>
<dbReference type="GO" id="GO:0003700">
    <property type="term" value="F:DNA-binding transcription factor activity"/>
    <property type="evidence" value="ECO:0007669"/>
    <property type="project" value="InterPro"/>
</dbReference>
<dbReference type="PROSITE" id="PS50937">
    <property type="entry name" value="HTH_MERR_2"/>
    <property type="match status" value="1"/>
</dbReference>
<reference evidence="6 7" key="1">
    <citation type="journal article" date="2013" name="Genome Announc.">
        <title>Genome Sequence of Lactobacillus saerimneri 30a (Formerly Lactobacillus sp. Strain 30a), a Reference Lactic Acid Bacterium Strain Producing Biogenic Amines.</title>
        <authorList>
            <person name="Romano A."/>
            <person name="Trip H."/>
            <person name="Campbell-Sills H."/>
            <person name="Bouchez O."/>
            <person name="Sherman D."/>
            <person name="Lolkema J.S."/>
            <person name="Lucas P.M."/>
        </authorList>
    </citation>
    <scope>NUCLEOTIDE SEQUENCE [LARGE SCALE GENOMIC DNA]</scope>
    <source>
        <strain evidence="6 7">30a</strain>
    </source>
</reference>
<dbReference type="PANTHER" id="PTHR30204:SF69">
    <property type="entry name" value="MERR-FAMILY TRANSCRIPTIONAL REGULATOR"/>
    <property type="match status" value="1"/>
</dbReference>
<accession>M5J4Y4</accession>
<organism evidence="6 7">
    <name type="scientific">Ligilactobacillus saerimneri 30a</name>
    <dbReference type="NCBI Taxonomy" id="1227363"/>
    <lineage>
        <taxon>Bacteria</taxon>
        <taxon>Bacillati</taxon>
        <taxon>Bacillota</taxon>
        <taxon>Bacilli</taxon>
        <taxon>Lactobacillales</taxon>
        <taxon>Lactobacillaceae</taxon>
        <taxon>Ligilactobacillus</taxon>
    </lineage>
</organism>